<dbReference type="InterPro" id="IPR001173">
    <property type="entry name" value="Glyco_trans_2-like"/>
</dbReference>
<dbReference type="AlphaFoldDB" id="A0A2N6LB04"/>
<protein>
    <recommendedName>
        <fullName evidence="1">Glycosyltransferase 2-like domain-containing protein</fullName>
    </recommendedName>
</protein>
<dbReference type="InterPro" id="IPR029044">
    <property type="entry name" value="Nucleotide-diphossugar_trans"/>
</dbReference>
<evidence type="ECO:0000313" key="2">
    <source>
        <dbReference type="EMBL" id="PMB19771.1"/>
    </source>
</evidence>
<organism evidence="2 3">
    <name type="scientific">Fischerella thermalis CCMEE 5318</name>
    <dbReference type="NCBI Taxonomy" id="2019666"/>
    <lineage>
        <taxon>Bacteria</taxon>
        <taxon>Bacillati</taxon>
        <taxon>Cyanobacteriota</taxon>
        <taxon>Cyanophyceae</taxon>
        <taxon>Nostocales</taxon>
        <taxon>Hapalosiphonaceae</taxon>
        <taxon>Fischerella</taxon>
    </lineage>
</organism>
<dbReference type="Proteomes" id="UP000235081">
    <property type="component" value="Unassembled WGS sequence"/>
</dbReference>
<dbReference type="PANTHER" id="PTHR22916:SF3">
    <property type="entry name" value="UDP-GLCNAC:BETAGAL BETA-1,3-N-ACETYLGLUCOSAMINYLTRANSFERASE-LIKE PROTEIN 1"/>
    <property type="match status" value="1"/>
</dbReference>
<gene>
    <name evidence="2" type="ORF">CEN46_17850</name>
</gene>
<evidence type="ECO:0000313" key="3">
    <source>
        <dbReference type="Proteomes" id="UP000235081"/>
    </source>
</evidence>
<dbReference type="EMBL" id="NMQE01000572">
    <property type="protein sequence ID" value="PMB19771.1"/>
    <property type="molecule type" value="Genomic_DNA"/>
</dbReference>
<name>A0A2N6LB04_9CYAN</name>
<dbReference type="SUPFAM" id="SSF53448">
    <property type="entry name" value="Nucleotide-diphospho-sugar transferases"/>
    <property type="match status" value="1"/>
</dbReference>
<proteinExistence type="predicted"/>
<dbReference type="Gene3D" id="3.90.550.10">
    <property type="entry name" value="Spore Coat Polysaccharide Biosynthesis Protein SpsA, Chain A"/>
    <property type="match status" value="1"/>
</dbReference>
<feature type="domain" description="Glycosyltransferase 2-like" evidence="1">
    <location>
        <begin position="46"/>
        <end position="118"/>
    </location>
</feature>
<feature type="non-terminal residue" evidence="2">
    <location>
        <position position="119"/>
    </location>
</feature>
<evidence type="ECO:0000259" key="1">
    <source>
        <dbReference type="Pfam" id="PF00535"/>
    </source>
</evidence>
<sequence length="119" mass="12801">MTHGPAISPSAPAPITTSPTATACIRQVYLSVNGIISMMASRPTVSVITPAYNVAPYIGQCIESLQAQTLSDWEMLIVDDASADETPAVVQGYLHDPRIRYMRNEQNLGPGATRNRALD</sequence>
<dbReference type="GO" id="GO:0016758">
    <property type="term" value="F:hexosyltransferase activity"/>
    <property type="evidence" value="ECO:0007669"/>
    <property type="project" value="UniProtKB-ARBA"/>
</dbReference>
<comment type="caution">
    <text evidence="2">The sequence shown here is derived from an EMBL/GenBank/DDBJ whole genome shotgun (WGS) entry which is preliminary data.</text>
</comment>
<dbReference type="Pfam" id="PF00535">
    <property type="entry name" value="Glycos_transf_2"/>
    <property type="match status" value="1"/>
</dbReference>
<dbReference type="CDD" id="cd00761">
    <property type="entry name" value="Glyco_tranf_GTA_type"/>
    <property type="match status" value="1"/>
</dbReference>
<accession>A0A2N6LB04</accession>
<reference evidence="2 3" key="1">
    <citation type="submission" date="2017-07" db="EMBL/GenBank/DDBJ databases">
        <title>Genomes of Fischerella (Mastigocladus) sp. strains.</title>
        <authorList>
            <person name="Miller S.R."/>
        </authorList>
    </citation>
    <scope>NUCLEOTIDE SEQUENCE [LARGE SCALE GENOMIC DNA]</scope>
    <source>
        <strain evidence="2 3">CCMEE 5318</strain>
    </source>
</reference>
<dbReference type="PANTHER" id="PTHR22916">
    <property type="entry name" value="GLYCOSYLTRANSFERASE"/>
    <property type="match status" value="1"/>
</dbReference>